<sequence>MAALAFKALSYGAEQIPDKFFHKIPGGYFIPQEEKNARKDRKDRQKNETRQRYRSEDHSSARRSRRDLSPTDQSAEEYNYDRDYEQRKQERRRAKSAGRSSSRSSSRGRRHKHSSDLDGSYSESQEIMAQPEQRHPYFPPPPTSEYKPYEPQQYAPSPVRGQERQPSATPTYGYEPQVNNFSSFRRATLATMPEYSIPADTSRPMLKSRTTSTPSSPFLSKPRFLDNISRASPLSASFAPSYEPPLAALLQRPLTNPPKPAPSSTRGVDADYTQQDAHRGHSRYAPNSAYNAAPPPPMSDASIPPPPVGSNSPLNPYHHTGFAGYQPSPPPFSRQRSNSQPGYSPTPEPPYPNYAPHVAREDVVQYAPPPVDPYRGHRHRGEHGHRNRARSADSHSRRSHSSKDHGREDSRMAKVRGRFDSMDLREKGLAASVGGALAGGIAGRTMGKSRLTTLAGAAAGALGARQLATRSRSRSNRRSASRSRSRSRTRPHDREERSKGPGLRARSRSIIDRLRSKSRGPEHREERRKDERSRDNNRRDRRPDRGYDYGRDDEYEDDYDYFSSDEEGNGSPVKTRRHRRRDY</sequence>
<feature type="compositionally biased region" description="Pro residues" evidence="1">
    <location>
        <begin position="293"/>
        <end position="308"/>
    </location>
</feature>
<feature type="compositionally biased region" description="Basic and acidic residues" evidence="1">
    <location>
        <begin position="509"/>
        <end position="552"/>
    </location>
</feature>
<feature type="compositionally biased region" description="Basic residues" evidence="1">
    <location>
        <begin position="376"/>
        <end position="389"/>
    </location>
</feature>
<feature type="compositionally biased region" description="Basic and acidic residues" evidence="1">
    <location>
        <begin position="390"/>
        <end position="422"/>
    </location>
</feature>
<evidence type="ECO:0008006" key="4">
    <source>
        <dbReference type="Google" id="ProtNLM"/>
    </source>
</evidence>
<protein>
    <recommendedName>
        <fullName evidence="4">Glycine zipper 2TM domain-containing protein</fullName>
    </recommendedName>
</protein>
<feature type="compositionally biased region" description="Basic and acidic residues" evidence="1">
    <location>
        <begin position="32"/>
        <end position="60"/>
    </location>
</feature>
<evidence type="ECO:0000313" key="2">
    <source>
        <dbReference type="EMBL" id="KAF5844373.1"/>
    </source>
</evidence>
<name>A0A8H5Z6E8_COCSA</name>
<feature type="compositionally biased region" description="Low complexity" evidence="1">
    <location>
        <begin position="460"/>
        <end position="470"/>
    </location>
</feature>
<feature type="compositionally biased region" description="Basic residues" evidence="1">
    <location>
        <begin position="471"/>
        <end position="489"/>
    </location>
</feature>
<feature type="compositionally biased region" description="Pro residues" evidence="1">
    <location>
        <begin position="344"/>
        <end position="353"/>
    </location>
</feature>
<feature type="compositionally biased region" description="Basic and acidic residues" evidence="1">
    <location>
        <begin position="79"/>
        <end position="88"/>
    </location>
</feature>
<evidence type="ECO:0000256" key="1">
    <source>
        <dbReference type="SAM" id="MobiDB-lite"/>
    </source>
</evidence>
<feature type="region of interest" description="Disordered" evidence="1">
    <location>
        <begin position="23"/>
        <end position="178"/>
    </location>
</feature>
<organism evidence="2 3">
    <name type="scientific">Cochliobolus sativus</name>
    <name type="common">Common root rot and spot blotch fungus</name>
    <name type="synonym">Bipolaris sorokiniana</name>
    <dbReference type="NCBI Taxonomy" id="45130"/>
    <lineage>
        <taxon>Eukaryota</taxon>
        <taxon>Fungi</taxon>
        <taxon>Dikarya</taxon>
        <taxon>Ascomycota</taxon>
        <taxon>Pezizomycotina</taxon>
        <taxon>Dothideomycetes</taxon>
        <taxon>Pleosporomycetidae</taxon>
        <taxon>Pleosporales</taxon>
        <taxon>Pleosporineae</taxon>
        <taxon>Pleosporaceae</taxon>
        <taxon>Bipolaris</taxon>
    </lineage>
</organism>
<feature type="compositionally biased region" description="Low complexity" evidence="1">
    <location>
        <begin position="333"/>
        <end position="343"/>
    </location>
</feature>
<feature type="compositionally biased region" description="Basic residues" evidence="1">
    <location>
        <begin position="574"/>
        <end position="583"/>
    </location>
</feature>
<evidence type="ECO:0000313" key="3">
    <source>
        <dbReference type="Proteomes" id="UP000624244"/>
    </source>
</evidence>
<reference evidence="2" key="1">
    <citation type="submission" date="2019-11" db="EMBL/GenBank/DDBJ databases">
        <title>Bipolaris sorokiniana Genome sequencing.</title>
        <authorList>
            <person name="Wang H."/>
        </authorList>
    </citation>
    <scope>NUCLEOTIDE SEQUENCE</scope>
</reference>
<feature type="region of interest" description="Disordered" evidence="1">
    <location>
        <begin position="249"/>
        <end position="422"/>
    </location>
</feature>
<feature type="compositionally biased region" description="Acidic residues" evidence="1">
    <location>
        <begin position="553"/>
        <end position="568"/>
    </location>
</feature>
<comment type="caution">
    <text evidence="2">The sequence shown here is derived from an EMBL/GenBank/DDBJ whole genome shotgun (WGS) entry which is preliminary data.</text>
</comment>
<proteinExistence type="predicted"/>
<accession>A0A8H5Z6E8</accession>
<feature type="compositionally biased region" description="Basic and acidic residues" evidence="1">
    <location>
        <begin position="490"/>
        <end position="499"/>
    </location>
</feature>
<feature type="compositionally biased region" description="Polar residues" evidence="1">
    <location>
        <begin position="208"/>
        <end position="218"/>
    </location>
</feature>
<dbReference type="Proteomes" id="UP000624244">
    <property type="component" value="Unassembled WGS sequence"/>
</dbReference>
<dbReference type="AlphaFoldDB" id="A0A8H5Z6E8"/>
<dbReference type="EMBL" id="WNKQ01000023">
    <property type="protein sequence ID" value="KAF5844373.1"/>
    <property type="molecule type" value="Genomic_DNA"/>
</dbReference>
<feature type="region of interest" description="Disordered" evidence="1">
    <location>
        <begin position="460"/>
        <end position="583"/>
    </location>
</feature>
<feature type="region of interest" description="Disordered" evidence="1">
    <location>
        <begin position="195"/>
        <end position="223"/>
    </location>
</feature>
<gene>
    <name evidence="2" type="ORF">GGP41_001416</name>
</gene>